<evidence type="ECO:0000256" key="1">
    <source>
        <dbReference type="ARBA" id="ARBA00023125"/>
    </source>
</evidence>
<dbReference type="AlphaFoldDB" id="A0A0C3BN83"/>
<evidence type="ECO:0000313" key="3">
    <source>
        <dbReference type="Proteomes" id="UP000054166"/>
    </source>
</evidence>
<keyword evidence="3" id="KW-1185">Reference proteome</keyword>
<accession>A0A0C3BN83</accession>
<proteinExistence type="predicted"/>
<organism evidence="2 3">
    <name type="scientific">Piloderma croceum (strain F 1598)</name>
    <dbReference type="NCBI Taxonomy" id="765440"/>
    <lineage>
        <taxon>Eukaryota</taxon>
        <taxon>Fungi</taxon>
        <taxon>Dikarya</taxon>
        <taxon>Basidiomycota</taxon>
        <taxon>Agaricomycotina</taxon>
        <taxon>Agaricomycetes</taxon>
        <taxon>Agaricomycetidae</taxon>
        <taxon>Atheliales</taxon>
        <taxon>Atheliaceae</taxon>
        <taxon>Piloderma</taxon>
    </lineage>
</organism>
<dbReference type="OrthoDB" id="3266428at2759"/>
<keyword evidence="1" id="KW-0238">DNA-binding</keyword>
<gene>
    <name evidence="2" type="ORF">PILCRDRAFT_75237</name>
</gene>
<dbReference type="InParanoid" id="A0A0C3BN83"/>
<evidence type="ECO:0000313" key="2">
    <source>
        <dbReference type="EMBL" id="KIM78777.1"/>
    </source>
</evidence>
<dbReference type="STRING" id="765440.A0A0C3BN83"/>
<dbReference type="Gene3D" id="1.10.150.130">
    <property type="match status" value="1"/>
</dbReference>
<dbReference type="Proteomes" id="UP000054166">
    <property type="component" value="Unassembled WGS sequence"/>
</dbReference>
<dbReference type="HOGENOM" id="CLU_003292_7_3_1"/>
<reference evidence="2 3" key="1">
    <citation type="submission" date="2014-04" db="EMBL/GenBank/DDBJ databases">
        <authorList>
            <consortium name="DOE Joint Genome Institute"/>
            <person name="Kuo A."/>
            <person name="Tarkka M."/>
            <person name="Buscot F."/>
            <person name="Kohler A."/>
            <person name="Nagy L.G."/>
            <person name="Floudas D."/>
            <person name="Copeland A."/>
            <person name="Barry K.W."/>
            <person name="Cichocki N."/>
            <person name="Veneault-Fourrey C."/>
            <person name="LaButti K."/>
            <person name="Lindquist E.A."/>
            <person name="Lipzen A."/>
            <person name="Lundell T."/>
            <person name="Morin E."/>
            <person name="Murat C."/>
            <person name="Sun H."/>
            <person name="Tunlid A."/>
            <person name="Henrissat B."/>
            <person name="Grigoriev I.V."/>
            <person name="Hibbett D.S."/>
            <person name="Martin F."/>
            <person name="Nordberg H.P."/>
            <person name="Cantor M.N."/>
            <person name="Hua S.X."/>
        </authorList>
    </citation>
    <scope>NUCLEOTIDE SEQUENCE [LARGE SCALE GENOMIC DNA]</scope>
    <source>
        <strain evidence="2 3">F 1598</strain>
    </source>
</reference>
<reference evidence="3" key="2">
    <citation type="submission" date="2015-01" db="EMBL/GenBank/DDBJ databases">
        <title>Evolutionary Origins and Diversification of the Mycorrhizal Mutualists.</title>
        <authorList>
            <consortium name="DOE Joint Genome Institute"/>
            <consortium name="Mycorrhizal Genomics Consortium"/>
            <person name="Kohler A."/>
            <person name="Kuo A."/>
            <person name="Nagy L.G."/>
            <person name="Floudas D."/>
            <person name="Copeland A."/>
            <person name="Barry K.W."/>
            <person name="Cichocki N."/>
            <person name="Veneault-Fourrey C."/>
            <person name="LaButti K."/>
            <person name="Lindquist E.A."/>
            <person name="Lipzen A."/>
            <person name="Lundell T."/>
            <person name="Morin E."/>
            <person name="Murat C."/>
            <person name="Riley R."/>
            <person name="Ohm R."/>
            <person name="Sun H."/>
            <person name="Tunlid A."/>
            <person name="Henrissat B."/>
            <person name="Grigoriev I.V."/>
            <person name="Hibbett D.S."/>
            <person name="Martin F."/>
        </authorList>
    </citation>
    <scope>NUCLEOTIDE SEQUENCE [LARGE SCALE GENOMIC DNA]</scope>
    <source>
        <strain evidence="3">F 1598</strain>
    </source>
</reference>
<name>A0A0C3BN83_PILCF</name>
<dbReference type="SUPFAM" id="SSF47823">
    <property type="entry name" value="lambda integrase-like, N-terminal domain"/>
    <property type="match status" value="1"/>
</dbReference>
<dbReference type="GO" id="GO:0003677">
    <property type="term" value="F:DNA binding"/>
    <property type="evidence" value="ECO:0007669"/>
    <property type="project" value="UniProtKB-KW"/>
</dbReference>
<dbReference type="InterPro" id="IPR010998">
    <property type="entry name" value="Integrase_recombinase_N"/>
</dbReference>
<protein>
    <submittedName>
        <fullName evidence="2">Uncharacterized protein</fullName>
    </submittedName>
</protein>
<sequence>MTSKAKPRPYRVGLIPAISTLRLHCLARDRLWLWRPSSSRSSCSNSISLSDSDLDCILSVINVSWAQGTHETYGAGLLVYHVFCDTHNIPEELRCPATPLLIVMFISSCAGSYSGSALTNYVFSIRAWHILHGIPWTMDDMQVKAALDGASALAPPSSKRPKQAPFTISLLESISAILTQ</sequence>
<dbReference type="EMBL" id="KN833014">
    <property type="protein sequence ID" value="KIM78777.1"/>
    <property type="molecule type" value="Genomic_DNA"/>
</dbReference>